<sequence length="201" mass="22923">MKERVPPGQRVFDKLPVLQYRGIPHIDIEEWRFRVYGLVSRELTFTYEEMLELPQKEFRCDVHCVTGWSKLDSVWEGFEASEIIKLSKPLENARYVMVHSADGYTTNLSIEDFSKGFFAIKMDGKPLSLEHGYRSAWLCHTSTSGRAPSGLRQWSLWRKRGWDSGRAGVTISGVTRGRRRGTAGPKILGRILIPPSLNSPP</sequence>
<dbReference type="SUPFAM" id="SSF56524">
    <property type="entry name" value="Oxidoreductase molybdopterin-binding domain"/>
    <property type="match status" value="1"/>
</dbReference>
<dbReference type="HOGENOM" id="CLU_1357843_0_0_2"/>
<dbReference type="STRING" id="224325.AF_0171"/>
<name>O30066_ARCFU</name>
<dbReference type="PANTHER" id="PTHR43032:SF4">
    <property type="entry name" value="OXIDOREDUCTASE MOLYBDOPTERIN-BINDING DOMAIN-CONTAINING PROTEIN"/>
    <property type="match status" value="1"/>
</dbReference>
<gene>
    <name evidence="2" type="ordered locus">AF_0171</name>
</gene>
<dbReference type="PIR" id="C69271">
    <property type="entry name" value="C69271"/>
</dbReference>
<dbReference type="InterPro" id="IPR000572">
    <property type="entry name" value="OxRdtase_Mopterin-bd_dom"/>
</dbReference>
<proteinExistence type="predicted"/>
<dbReference type="InterPro" id="IPR036374">
    <property type="entry name" value="OxRdtase_Mopterin-bd_sf"/>
</dbReference>
<dbReference type="Gene3D" id="3.90.420.10">
    <property type="entry name" value="Oxidoreductase, molybdopterin-binding domain"/>
    <property type="match status" value="1"/>
</dbReference>
<accession>O30066</accession>
<reference evidence="2 3" key="1">
    <citation type="journal article" date="1997" name="Nature">
        <title>The complete genome sequence of the hyperthermophilic, sulphate-reducing archaeon Archaeoglobus fulgidus.</title>
        <authorList>
            <person name="Klenk H.P."/>
            <person name="Clayton R.A."/>
            <person name="Tomb J."/>
            <person name="White O."/>
            <person name="Nelson K.E."/>
            <person name="Ketchum K.A."/>
            <person name="Dodson R.J."/>
            <person name="Gwinn M."/>
            <person name="Hickey E.K."/>
            <person name="Peterson J.D."/>
            <person name="Richardson D.L."/>
            <person name="Kerlavage A.R."/>
            <person name="Graham D.E."/>
            <person name="Kyrpides N.C."/>
            <person name="Fleischmann R.D."/>
            <person name="Quackenbush J."/>
            <person name="Lee N.H."/>
            <person name="Sutton G.G."/>
            <person name="Gill S."/>
            <person name="Kirkness E.F."/>
            <person name="Dougherty B.A."/>
            <person name="McKenney K."/>
            <person name="Adams M.D."/>
            <person name="Loftus B."/>
            <person name="Peterson S."/>
            <person name="Reich C.I."/>
            <person name="McNeil L.K."/>
            <person name="Badger J.H."/>
            <person name="Glodek A."/>
            <person name="Zhou L."/>
            <person name="Overbeek R."/>
            <person name="Gocayne J.D."/>
            <person name="Weidman J.F."/>
            <person name="McDonald L."/>
            <person name="Utterback T."/>
            <person name="Cotton M.D."/>
            <person name="Spriggs T."/>
            <person name="Artiach P."/>
            <person name="Kaine B.P."/>
            <person name="Sykes S.M."/>
            <person name="Sadow P.W."/>
            <person name="D'Andrea K.P."/>
            <person name="Bowman C."/>
            <person name="Fujii C."/>
            <person name="Garland S.A."/>
            <person name="Mason T.M."/>
            <person name="Olsen G.J."/>
            <person name="Fraser C.M."/>
            <person name="Smith H.O."/>
            <person name="Woese C.R."/>
            <person name="Venter J.C."/>
        </authorList>
    </citation>
    <scope>NUCLEOTIDE SEQUENCE [LARGE SCALE GENOMIC DNA]</scope>
    <source>
        <strain evidence="3">ATCC 49558 / DSM 4304 / JCM 9628 / NBRC 100126 / VC-16</strain>
    </source>
</reference>
<evidence type="ECO:0000313" key="3">
    <source>
        <dbReference type="Proteomes" id="UP000002199"/>
    </source>
</evidence>
<protein>
    <recommendedName>
        <fullName evidence="1">Oxidoreductase molybdopterin-binding domain-containing protein</fullName>
    </recommendedName>
</protein>
<evidence type="ECO:0000313" key="2">
    <source>
        <dbReference type="EMBL" id="AAB91064.1"/>
    </source>
</evidence>
<dbReference type="eggNOG" id="arCOG00264">
    <property type="taxonomic scope" value="Archaea"/>
</dbReference>
<dbReference type="PhylomeDB" id="O30066"/>
<evidence type="ECO:0000259" key="1">
    <source>
        <dbReference type="Pfam" id="PF00174"/>
    </source>
</evidence>
<dbReference type="Proteomes" id="UP000002199">
    <property type="component" value="Chromosome"/>
</dbReference>
<organism evidence="2 3">
    <name type="scientific">Archaeoglobus fulgidus (strain ATCC 49558 / DSM 4304 / JCM 9628 / NBRC 100126 / VC-16)</name>
    <dbReference type="NCBI Taxonomy" id="224325"/>
    <lineage>
        <taxon>Archaea</taxon>
        <taxon>Methanobacteriati</taxon>
        <taxon>Methanobacteriota</taxon>
        <taxon>Archaeoglobi</taxon>
        <taxon>Archaeoglobales</taxon>
        <taxon>Archaeoglobaceae</taxon>
        <taxon>Archaeoglobus</taxon>
    </lineage>
</organism>
<dbReference type="PaxDb" id="224325-AF_0171"/>
<feature type="domain" description="Oxidoreductase molybdopterin-binding" evidence="1">
    <location>
        <begin position="22"/>
        <end position="133"/>
    </location>
</feature>
<dbReference type="KEGG" id="afu:AF_0171"/>
<dbReference type="EMBL" id="AE000782">
    <property type="protein sequence ID" value="AAB91064.1"/>
    <property type="molecule type" value="Genomic_DNA"/>
</dbReference>
<dbReference type="AlphaFoldDB" id="O30066"/>
<dbReference type="Pfam" id="PF00174">
    <property type="entry name" value="Oxidored_molyb"/>
    <property type="match status" value="1"/>
</dbReference>
<dbReference type="PANTHER" id="PTHR43032">
    <property type="entry name" value="PROTEIN-METHIONINE-SULFOXIDE REDUCTASE"/>
    <property type="match status" value="1"/>
</dbReference>
<keyword evidence="3" id="KW-1185">Reference proteome</keyword>
<dbReference type="EnsemblBacteria" id="AAB91064">
    <property type="protein sequence ID" value="AAB91064"/>
    <property type="gene ID" value="AF_0171"/>
</dbReference>